<organism evidence="2 3">
    <name type="scientific">Desulfarculus baarsii (strain ATCC 33931 / DSM 2075 / LMG 7858 / VKM B-1802 / 2st14)</name>
    <dbReference type="NCBI Taxonomy" id="644282"/>
    <lineage>
        <taxon>Bacteria</taxon>
        <taxon>Pseudomonadati</taxon>
        <taxon>Thermodesulfobacteriota</taxon>
        <taxon>Desulfarculia</taxon>
        <taxon>Desulfarculales</taxon>
        <taxon>Desulfarculaceae</taxon>
        <taxon>Desulfarculus</taxon>
    </lineage>
</organism>
<dbReference type="InterPro" id="IPR007359">
    <property type="entry name" value="SigmaE_reg_RseC_MucC"/>
</dbReference>
<dbReference type="KEGG" id="dbr:Deba_1740"/>
<dbReference type="STRING" id="644282.Deba_1740"/>
<keyword evidence="3" id="KW-1185">Reference proteome</keyword>
<feature type="transmembrane region" description="Helical" evidence="1">
    <location>
        <begin position="102"/>
        <end position="120"/>
    </location>
</feature>
<gene>
    <name evidence="2" type="ordered locus">Deba_1740</name>
</gene>
<accession>E1QHR4</accession>
<dbReference type="PANTHER" id="PTHR35867:SF1">
    <property type="entry name" value="PROTEIN RSEC"/>
    <property type="match status" value="1"/>
</dbReference>
<dbReference type="InterPro" id="IPR026268">
    <property type="entry name" value="RseC"/>
</dbReference>
<keyword evidence="1" id="KW-1133">Transmembrane helix</keyword>
<evidence type="ECO:0000313" key="3">
    <source>
        <dbReference type="Proteomes" id="UP000009047"/>
    </source>
</evidence>
<dbReference type="HOGENOM" id="CLU_124911_2_1_7"/>
<protein>
    <submittedName>
        <fullName evidence="2">Positive regulator of sigma E, RseC/MucC</fullName>
    </submittedName>
</protein>
<dbReference type="PIRSF" id="PIRSF004923">
    <property type="entry name" value="RseC"/>
    <property type="match status" value="1"/>
</dbReference>
<dbReference type="Proteomes" id="UP000009047">
    <property type="component" value="Chromosome"/>
</dbReference>
<name>E1QHR4_DESB2</name>
<keyword evidence="1" id="KW-0472">Membrane</keyword>
<reference evidence="2 3" key="1">
    <citation type="journal article" date="2010" name="Stand. Genomic Sci.">
        <title>Complete genome sequence of Desulfarculus baarsii type strain (2st14).</title>
        <authorList>
            <person name="Sun H."/>
            <person name="Spring S."/>
            <person name="Lapidus A."/>
            <person name="Davenport K."/>
            <person name="Del Rio T.G."/>
            <person name="Tice H."/>
            <person name="Nolan M."/>
            <person name="Copeland A."/>
            <person name="Cheng J.F."/>
            <person name="Lucas S."/>
            <person name="Tapia R."/>
            <person name="Goodwin L."/>
            <person name="Pitluck S."/>
            <person name="Ivanova N."/>
            <person name="Pagani I."/>
            <person name="Mavromatis K."/>
            <person name="Ovchinnikova G."/>
            <person name="Pati A."/>
            <person name="Chen A."/>
            <person name="Palaniappan K."/>
            <person name="Hauser L."/>
            <person name="Chang Y.J."/>
            <person name="Jeffries C.D."/>
            <person name="Detter J.C."/>
            <person name="Han C."/>
            <person name="Rohde M."/>
            <person name="Brambilla E."/>
            <person name="Goker M."/>
            <person name="Woyke T."/>
            <person name="Bristow J."/>
            <person name="Eisen J.A."/>
            <person name="Markowitz V."/>
            <person name="Hugenholtz P."/>
            <person name="Kyrpides N.C."/>
            <person name="Klenk H.P."/>
            <person name="Land M."/>
        </authorList>
    </citation>
    <scope>NUCLEOTIDE SEQUENCE [LARGE SCALE GENOMIC DNA]</scope>
    <source>
        <strain evidence="3">ATCC 33931 / DSM 2075 / LMG 7858 / VKM B-1802 / 2st14</strain>
    </source>
</reference>
<feature type="transmembrane region" description="Helical" evidence="1">
    <location>
        <begin position="68"/>
        <end position="90"/>
    </location>
</feature>
<dbReference type="AlphaFoldDB" id="E1QHR4"/>
<sequence>MTEQGYVRAVRGGMAMVETIQTEACSQCSSRGACQMMGGERMRVVPAINEAGAKEGQRVIIAARRSTVMGAGFLVYMVPVMALIGGAVVGKAYGPDYGFEPQSAAVLLGVGLLAACWLAISRFSKRMAGNKNLAVRVIRIVKDTQDGGADAVDQCSAGV</sequence>
<proteinExistence type="predicted"/>
<dbReference type="RefSeq" id="WP_013258559.1">
    <property type="nucleotide sequence ID" value="NC_014365.1"/>
</dbReference>
<keyword evidence="1" id="KW-0812">Transmembrane</keyword>
<evidence type="ECO:0000256" key="1">
    <source>
        <dbReference type="SAM" id="Phobius"/>
    </source>
</evidence>
<dbReference type="Pfam" id="PF04246">
    <property type="entry name" value="RseC_MucC"/>
    <property type="match status" value="1"/>
</dbReference>
<dbReference type="PANTHER" id="PTHR35867">
    <property type="entry name" value="PROTEIN RSEC"/>
    <property type="match status" value="1"/>
</dbReference>
<evidence type="ECO:0000313" key="2">
    <source>
        <dbReference type="EMBL" id="ADK85107.1"/>
    </source>
</evidence>
<dbReference type="eggNOG" id="COG3086">
    <property type="taxonomic scope" value="Bacteria"/>
</dbReference>
<dbReference type="EMBL" id="CP002085">
    <property type="protein sequence ID" value="ADK85107.1"/>
    <property type="molecule type" value="Genomic_DNA"/>
</dbReference>